<dbReference type="OrthoDB" id="339301at2"/>
<reference evidence="1" key="1">
    <citation type="journal article" date="2019" name="PLoS Negl. Trop. Dis.">
        <title>Revisiting the worldwide diversity of Leptospira species in the environment.</title>
        <authorList>
            <person name="Vincent A.T."/>
            <person name="Schiettekatte O."/>
            <person name="Bourhy P."/>
            <person name="Veyrier F.J."/>
            <person name="Picardeau M."/>
        </authorList>
    </citation>
    <scope>NUCLEOTIDE SEQUENCE [LARGE SCALE GENOMIC DNA]</scope>
    <source>
        <strain evidence="1">201702476</strain>
    </source>
</reference>
<name>A0A4R9K289_9LEPT</name>
<evidence type="ECO:0000313" key="2">
    <source>
        <dbReference type="Proteomes" id="UP000297693"/>
    </source>
</evidence>
<dbReference type="AlphaFoldDB" id="A0A4R9K289"/>
<dbReference type="NCBIfam" id="NF047811">
    <property type="entry name" value="LIC10647_lipo"/>
    <property type="match status" value="1"/>
</dbReference>
<keyword evidence="2" id="KW-1185">Reference proteome</keyword>
<dbReference type="EMBL" id="RQGD01000022">
    <property type="protein sequence ID" value="TGL60113.1"/>
    <property type="molecule type" value="Genomic_DNA"/>
</dbReference>
<gene>
    <name evidence="1" type="ORF">EHQ58_06325</name>
</gene>
<dbReference type="Proteomes" id="UP000297693">
    <property type="component" value="Unassembled WGS sequence"/>
</dbReference>
<sequence length="287" mass="33093">MKYPKQHAIILIFLFFIQCKTIENIINPIYVTAGVESISALFYSREPRDQNFFNDLITATPVAQQNNKYESHSYANAERAFLTIGSIPQRPWKDFGFMRYFAYKFTLESPRLFRGTLVNYPDSGIQTNDILTAYLLDKQGPNATFSQRIDYTYYDTRGFAILYAGYFENPNWFIGLGAGAGLSSYSLQLVENFRVISDAKNRYRTIYNTSLIYGYKVGKFFDDSILEDTFLYVEFTNEFLFLNPVVANVQTSTGTNADSLYLSMQYARLGIIKEIDLIQKKPKQETL</sequence>
<dbReference type="RefSeq" id="WP_135623040.1">
    <property type="nucleotide sequence ID" value="NZ_RQGD01000022.1"/>
</dbReference>
<protein>
    <submittedName>
        <fullName evidence="1">Uncharacterized protein</fullName>
    </submittedName>
</protein>
<evidence type="ECO:0000313" key="1">
    <source>
        <dbReference type="EMBL" id="TGL60113.1"/>
    </source>
</evidence>
<comment type="caution">
    <text evidence="1">The sequence shown here is derived from an EMBL/GenBank/DDBJ whole genome shotgun (WGS) entry which is preliminary data.</text>
</comment>
<proteinExistence type="predicted"/>
<organism evidence="1 2">
    <name type="scientific">Leptospira ognonensis</name>
    <dbReference type="NCBI Taxonomy" id="2484945"/>
    <lineage>
        <taxon>Bacteria</taxon>
        <taxon>Pseudomonadati</taxon>
        <taxon>Spirochaetota</taxon>
        <taxon>Spirochaetia</taxon>
        <taxon>Leptospirales</taxon>
        <taxon>Leptospiraceae</taxon>
        <taxon>Leptospira</taxon>
    </lineage>
</organism>
<accession>A0A4R9K289</accession>